<evidence type="ECO:0000313" key="2">
    <source>
        <dbReference type="Proteomes" id="UP001230649"/>
    </source>
</evidence>
<dbReference type="EMBL" id="JASBWS010000037">
    <property type="protein sequence ID" value="KAJ9107226.1"/>
    <property type="molecule type" value="Genomic_DNA"/>
</dbReference>
<name>A0ACC2W731_9TREE</name>
<sequence length="262" mass="30437">MLDGYGLVPDEILEKIYRAMLELTAERYPSRKTSRDAGVHLANDNMRHLEELAEERRADGKRYIIEVICDVKRRLQIPEAQRVDKAVIIHRTWTYRRDIERFSHTVEREARVFDLIMDSEDDWQLSALKGAFHREIIAPCECNDSKGLTVILDTTFYADIQFDDDVLSENLILSCKEAQKVAKAKHSLNHDNLDYFYRYWRDGAHEEDFHRELGIIARPMPSGLDDKLLLACYPPMDEGSEEQSCNYARNDTGFGVYACARL</sequence>
<proteinExistence type="predicted"/>
<reference evidence="1" key="1">
    <citation type="submission" date="2023-04" db="EMBL/GenBank/DDBJ databases">
        <title>Draft Genome sequencing of Naganishia species isolated from polar environments using Oxford Nanopore Technology.</title>
        <authorList>
            <person name="Leo P."/>
            <person name="Venkateswaran K."/>
        </authorList>
    </citation>
    <scope>NUCLEOTIDE SEQUENCE</scope>
    <source>
        <strain evidence="1">MNA-CCFEE 5262</strain>
    </source>
</reference>
<accession>A0ACC2W731</accession>
<comment type="caution">
    <text evidence="1">The sequence shown here is derived from an EMBL/GenBank/DDBJ whole genome shotgun (WGS) entry which is preliminary data.</text>
</comment>
<gene>
    <name evidence="1" type="ORF">QFC20_003761</name>
</gene>
<evidence type="ECO:0000313" key="1">
    <source>
        <dbReference type="EMBL" id="KAJ9107226.1"/>
    </source>
</evidence>
<protein>
    <submittedName>
        <fullName evidence="1">Uncharacterized protein</fullName>
    </submittedName>
</protein>
<dbReference type="Proteomes" id="UP001230649">
    <property type="component" value="Unassembled WGS sequence"/>
</dbReference>
<keyword evidence="2" id="KW-1185">Reference proteome</keyword>
<organism evidence="1 2">
    <name type="scientific">Naganishia adeliensis</name>
    <dbReference type="NCBI Taxonomy" id="92952"/>
    <lineage>
        <taxon>Eukaryota</taxon>
        <taxon>Fungi</taxon>
        <taxon>Dikarya</taxon>
        <taxon>Basidiomycota</taxon>
        <taxon>Agaricomycotina</taxon>
        <taxon>Tremellomycetes</taxon>
        <taxon>Filobasidiales</taxon>
        <taxon>Filobasidiaceae</taxon>
        <taxon>Naganishia</taxon>
    </lineage>
</organism>